<evidence type="ECO:0000256" key="4">
    <source>
        <dbReference type="ARBA" id="ARBA00022741"/>
    </source>
</evidence>
<dbReference type="GO" id="GO:0009088">
    <property type="term" value="P:threonine biosynthetic process"/>
    <property type="evidence" value="ECO:0007669"/>
    <property type="project" value="UniProtKB-UniRule"/>
</dbReference>
<evidence type="ECO:0000256" key="3">
    <source>
        <dbReference type="ARBA" id="ARBA00022697"/>
    </source>
</evidence>
<evidence type="ECO:0000313" key="11">
    <source>
        <dbReference type="EMBL" id="SDU37301.1"/>
    </source>
</evidence>
<comment type="similarity">
    <text evidence="7 8">Belongs to the pseudomonas-type ThrB family.</text>
</comment>
<keyword evidence="6 8" id="KW-0067">ATP-binding</keyword>
<proteinExistence type="inferred from homology"/>
<dbReference type="OrthoDB" id="9777460at2"/>
<dbReference type="InterPro" id="IPR011009">
    <property type="entry name" value="Kinase-like_dom_sf"/>
</dbReference>
<reference evidence="12" key="1">
    <citation type="submission" date="2016-10" db="EMBL/GenBank/DDBJ databases">
        <authorList>
            <person name="Varghese N."/>
            <person name="Submissions S."/>
        </authorList>
    </citation>
    <scope>NUCLEOTIDE SEQUENCE [LARGE SCALE GENOMIC DNA]</scope>
    <source>
        <strain evidence="12">CECT 8338</strain>
    </source>
</reference>
<dbReference type="Gene3D" id="3.30.200.20">
    <property type="entry name" value="Phosphorylase Kinase, domain 1"/>
    <property type="match status" value="1"/>
</dbReference>
<evidence type="ECO:0000256" key="9">
    <source>
        <dbReference type="NCBIfam" id="TIGR00938"/>
    </source>
</evidence>
<evidence type="ECO:0000256" key="8">
    <source>
        <dbReference type="HAMAP-Rule" id="MF_00301"/>
    </source>
</evidence>
<dbReference type="Proteomes" id="UP000243924">
    <property type="component" value="Chromosome I"/>
</dbReference>
<dbReference type="GO" id="GO:0004413">
    <property type="term" value="F:homoserine kinase activity"/>
    <property type="evidence" value="ECO:0007669"/>
    <property type="project" value="UniProtKB-UniRule"/>
</dbReference>
<dbReference type="GO" id="GO:0005524">
    <property type="term" value="F:ATP binding"/>
    <property type="evidence" value="ECO:0007669"/>
    <property type="project" value="UniProtKB-KW"/>
</dbReference>
<dbReference type="NCBIfam" id="NF003558">
    <property type="entry name" value="PRK05231.1"/>
    <property type="match status" value="1"/>
</dbReference>
<dbReference type="Pfam" id="PF01636">
    <property type="entry name" value="APH"/>
    <property type="match status" value="1"/>
</dbReference>
<comment type="catalytic activity">
    <reaction evidence="8">
        <text>L-homoserine + ATP = O-phospho-L-homoserine + ADP + H(+)</text>
        <dbReference type="Rhea" id="RHEA:13985"/>
        <dbReference type="ChEBI" id="CHEBI:15378"/>
        <dbReference type="ChEBI" id="CHEBI:30616"/>
        <dbReference type="ChEBI" id="CHEBI:57476"/>
        <dbReference type="ChEBI" id="CHEBI:57590"/>
        <dbReference type="ChEBI" id="CHEBI:456216"/>
        <dbReference type="EC" id="2.7.1.39"/>
    </reaction>
</comment>
<keyword evidence="12" id="KW-1185">Reference proteome</keyword>
<keyword evidence="2 8" id="KW-0808">Transferase</keyword>
<dbReference type="Gene3D" id="3.90.1200.10">
    <property type="match status" value="1"/>
</dbReference>
<name>A0A1H2HZH5_9GAMM</name>
<keyword evidence="5 8" id="KW-0418">Kinase</keyword>
<dbReference type="NCBIfam" id="TIGR00938">
    <property type="entry name" value="thrB_alt"/>
    <property type="match status" value="1"/>
</dbReference>
<dbReference type="InterPro" id="IPR050249">
    <property type="entry name" value="Pseudomonas-type_ThrB"/>
</dbReference>
<keyword evidence="1 8" id="KW-0028">Amino-acid biosynthesis</keyword>
<accession>A0A1H2HZH5</accession>
<evidence type="ECO:0000256" key="7">
    <source>
        <dbReference type="ARBA" id="ARBA00038240"/>
    </source>
</evidence>
<dbReference type="EMBL" id="LT629787">
    <property type="protein sequence ID" value="SDU37301.1"/>
    <property type="molecule type" value="Genomic_DNA"/>
</dbReference>
<evidence type="ECO:0000256" key="6">
    <source>
        <dbReference type="ARBA" id="ARBA00022840"/>
    </source>
</evidence>
<gene>
    <name evidence="8" type="primary">thrB</name>
    <name evidence="11" type="ORF">SAMN05216210_3437</name>
</gene>
<keyword evidence="3 8" id="KW-0791">Threonine biosynthesis</keyword>
<dbReference type="InterPro" id="IPR005280">
    <property type="entry name" value="Homoserine_kinase_II"/>
</dbReference>
<sequence>MSVFTPVNRSELEDFLTAFDLGRLLDYQGIEGGSENSNFFVATSRGEYVLTLIERGPVQALDFFIQLLAELHESCLPVPYAIENRNGQCLQQLNGRPALLQPRLPGKHLNAPNPSDCQAVGTALAQLHQASSQSRLERRSDRGLDWLSEQGALLAAELETGELRSQLERTVSCINQWRQQPPALPRAIVHADLFRDNVMFDGHHLSGIIDFYNAHSGITLYDVAIACNDWCVNSQCQLDPARTRALLAGYAALRPFNPAELDAWPEMLRIAALRFWLSRQHAATQHQDQPGVLVKDPAHFQRIFAQHRQVSIGLPLAL</sequence>
<evidence type="ECO:0000259" key="10">
    <source>
        <dbReference type="Pfam" id="PF01636"/>
    </source>
</evidence>
<evidence type="ECO:0000313" key="12">
    <source>
        <dbReference type="Proteomes" id="UP000243924"/>
    </source>
</evidence>
<protein>
    <recommendedName>
        <fullName evidence="8 9">Homoserine kinase</fullName>
        <shortName evidence="8">HK</shortName>
        <shortName evidence="8">HSK</shortName>
        <ecNumber evidence="8 9">2.7.1.39</ecNumber>
    </recommendedName>
</protein>
<dbReference type="AlphaFoldDB" id="A0A1H2HZH5"/>
<feature type="domain" description="Aminoglycoside phosphotransferase" evidence="10">
    <location>
        <begin position="27"/>
        <end position="256"/>
    </location>
</feature>
<dbReference type="PANTHER" id="PTHR21064">
    <property type="entry name" value="AMINOGLYCOSIDE PHOSPHOTRANSFERASE DOMAIN-CONTAINING PROTEIN-RELATED"/>
    <property type="match status" value="1"/>
</dbReference>
<organism evidence="11 12">
    <name type="scientific">Halopseudomonas salegens</name>
    <dbReference type="NCBI Taxonomy" id="1434072"/>
    <lineage>
        <taxon>Bacteria</taxon>
        <taxon>Pseudomonadati</taxon>
        <taxon>Pseudomonadota</taxon>
        <taxon>Gammaproteobacteria</taxon>
        <taxon>Pseudomonadales</taxon>
        <taxon>Pseudomonadaceae</taxon>
        <taxon>Halopseudomonas</taxon>
    </lineage>
</organism>
<dbReference type="EC" id="2.7.1.39" evidence="8 9"/>
<dbReference type="InterPro" id="IPR002575">
    <property type="entry name" value="Aminoglycoside_PTrfase"/>
</dbReference>
<dbReference type="PANTHER" id="PTHR21064:SF6">
    <property type="entry name" value="AMINOGLYCOSIDE PHOSPHOTRANSFERASE DOMAIN-CONTAINING PROTEIN"/>
    <property type="match status" value="1"/>
</dbReference>
<comment type="pathway">
    <text evidence="8">Amino-acid biosynthesis; L-threonine biosynthesis; L-threonine from L-aspartate: step 4/5.</text>
</comment>
<keyword evidence="4 8" id="KW-0547">Nucleotide-binding</keyword>
<dbReference type="CDD" id="cd05153">
    <property type="entry name" value="HomoserineK_II"/>
    <property type="match status" value="1"/>
</dbReference>
<dbReference type="SUPFAM" id="SSF56112">
    <property type="entry name" value="Protein kinase-like (PK-like)"/>
    <property type="match status" value="1"/>
</dbReference>
<evidence type="ECO:0000256" key="2">
    <source>
        <dbReference type="ARBA" id="ARBA00022679"/>
    </source>
</evidence>
<evidence type="ECO:0000256" key="5">
    <source>
        <dbReference type="ARBA" id="ARBA00022777"/>
    </source>
</evidence>
<evidence type="ECO:0000256" key="1">
    <source>
        <dbReference type="ARBA" id="ARBA00022605"/>
    </source>
</evidence>
<dbReference type="HAMAP" id="MF_00301">
    <property type="entry name" value="Homoser_kinase_2"/>
    <property type="match status" value="1"/>
</dbReference>
<dbReference type="RefSeq" id="WP_092389282.1">
    <property type="nucleotide sequence ID" value="NZ_LT629787.1"/>
</dbReference>
<dbReference type="STRING" id="1434072.SAMN05216210_3437"/>
<dbReference type="UniPathway" id="UPA00050">
    <property type="reaction ID" value="UER00064"/>
</dbReference>